<reference evidence="3 4" key="1">
    <citation type="submission" date="2016-10" db="EMBL/GenBank/DDBJ databases">
        <authorList>
            <person name="de Groot N.N."/>
        </authorList>
    </citation>
    <scope>NUCLEOTIDE SEQUENCE [LARGE SCALE GENOMIC DNA]</scope>
    <source>
        <strain evidence="3 4">CGMCC 1.6848</strain>
    </source>
</reference>
<accession>A0A1I3B0Q4</accession>
<feature type="domain" description="Aldehyde oxidase/xanthine dehydrogenase a/b hammerhead" evidence="2">
    <location>
        <begin position="242"/>
        <end position="320"/>
    </location>
</feature>
<dbReference type="Gene3D" id="3.30.365.10">
    <property type="entry name" value="Aldehyde oxidase/xanthine dehydrogenase, molybdopterin binding domain"/>
    <property type="match status" value="4"/>
</dbReference>
<dbReference type="SUPFAM" id="SSF56003">
    <property type="entry name" value="Molybdenum cofactor-binding domain"/>
    <property type="match status" value="2"/>
</dbReference>
<dbReference type="GO" id="GO:0016491">
    <property type="term" value="F:oxidoreductase activity"/>
    <property type="evidence" value="ECO:0007669"/>
    <property type="project" value="InterPro"/>
</dbReference>
<protein>
    <submittedName>
        <fullName evidence="3">Isoquinoline 1-oxidoreductase, beta subunit</fullName>
    </submittedName>
</protein>
<dbReference type="InterPro" id="IPR006311">
    <property type="entry name" value="TAT_signal"/>
</dbReference>
<dbReference type="PANTHER" id="PTHR47495">
    <property type="entry name" value="ALDEHYDE DEHYDROGENASE"/>
    <property type="match status" value="1"/>
</dbReference>
<keyword evidence="1" id="KW-0732">Signal</keyword>
<dbReference type="Pfam" id="PF02738">
    <property type="entry name" value="MoCoBD_1"/>
    <property type="match status" value="1"/>
</dbReference>
<dbReference type="Proteomes" id="UP000199040">
    <property type="component" value="Unassembled WGS sequence"/>
</dbReference>
<dbReference type="RefSeq" id="WP_092845455.1">
    <property type="nucleotide sequence ID" value="NZ_FOPY01000005.1"/>
</dbReference>
<dbReference type="PANTHER" id="PTHR47495:SF2">
    <property type="entry name" value="ALDEHYDE DEHYDROGENASE"/>
    <property type="match status" value="1"/>
</dbReference>
<evidence type="ECO:0000313" key="4">
    <source>
        <dbReference type="Proteomes" id="UP000199040"/>
    </source>
</evidence>
<name>A0A1I3B0Q4_9GAMM</name>
<dbReference type="InterPro" id="IPR037165">
    <property type="entry name" value="AldOxase/xan_DH_Mopterin-bd_sf"/>
</dbReference>
<dbReference type="NCBIfam" id="TIGR01409">
    <property type="entry name" value="TAT_signal_seq"/>
    <property type="match status" value="1"/>
</dbReference>
<dbReference type="PIRSF" id="PIRSF036389">
    <property type="entry name" value="IOR_B"/>
    <property type="match status" value="1"/>
</dbReference>
<keyword evidence="4" id="KW-1185">Reference proteome</keyword>
<sequence>MTDIFNERVPSLEAVAKTALEPSPERAGDGGLSRRGFLQGSAAVAAGLIIGVYLPPRARAQSGAAAVINDPTPGGFAPNAFIRIAPDDTVTVMVKHIEMGQGPTTGLSTLVAEEMDADWSQMRAEMAPAETETYVNTIFGLMGTGGSTAIANSYQQMRKAGAAARAMLVQAAANRWKVDASEITVAKGTVSHAASNRSASFGELAAEAAKLEAPAEPRLKSPDQFTLIGAHVAKLDSRDKSTGQQRFTLDLYPDDLVTATILHPPQFGATVASVNDKPARAVKGVIDVKMVPAGVAIYAENTYAALKGREALEMTWNSDNAEKRSSAEMEADYLKAVQSHGVSARNDGDVEKSLAAAESVFEQTFYFPFLAHAPMEMLDAVVQYKDGQVTAWLGSQLQTLDLGALAQVFGVGEDKITLHTLFAGGSFGRRAQPGGEFAAEAAEVAKALGSDRPVKLMWTRENDIRGGRYRPLAVHRLRGALDQDGNITAWDHQIAVQSFVKGTAGFEGMIQDGIDSTAIEGSRELPYAILNQRVGQHLMDNGVSTLWWRSVGHTHTGYATEAFIDELLEKAGKDPIEGRLALLGNQYPRHRAVLEKVAQIANASGQAPAGRQRGVALHKSFNTYVAEIAEVSDNGDGTPRVHKVWCAVDCGVAVNPDIIRAQMEGGIGFGAGAILYDAITLTEDGYVKQANFDTYPSLRIHEMPEVEVAVMASTEAPTGVGEPGVPPVGPAIANAWRRLTGQRVNRLPLVPSEA</sequence>
<gene>
    <name evidence="3" type="ORF">SAMN04487959_105265</name>
</gene>
<evidence type="ECO:0000313" key="3">
    <source>
        <dbReference type="EMBL" id="SFH55529.1"/>
    </source>
</evidence>
<dbReference type="AlphaFoldDB" id="A0A1I3B0Q4"/>
<dbReference type="STRING" id="442341.SAMN04487959_105265"/>
<dbReference type="InterPro" id="IPR052516">
    <property type="entry name" value="N-heterocyclic_Hydroxylase"/>
</dbReference>
<dbReference type="EMBL" id="FOPY01000005">
    <property type="protein sequence ID" value="SFH55529.1"/>
    <property type="molecule type" value="Genomic_DNA"/>
</dbReference>
<dbReference type="PROSITE" id="PS51318">
    <property type="entry name" value="TAT"/>
    <property type="match status" value="1"/>
</dbReference>
<dbReference type="InterPro" id="IPR046867">
    <property type="entry name" value="AldOxase/xan_DH_MoCoBD2"/>
</dbReference>
<evidence type="ECO:0000259" key="2">
    <source>
        <dbReference type="SMART" id="SM01008"/>
    </source>
</evidence>
<dbReference type="SMART" id="SM01008">
    <property type="entry name" value="Ald_Xan_dh_C"/>
    <property type="match status" value="1"/>
</dbReference>
<dbReference type="InterPro" id="IPR000674">
    <property type="entry name" value="Ald_Oxase/Xan_DH_a/b"/>
</dbReference>
<organism evidence="3 4">
    <name type="scientific">Modicisalibacter xianhensis</name>
    <dbReference type="NCBI Taxonomy" id="442341"/>
    <lineage>
        <taxon>Bacteria</taxon>
        <taxon>Pseudomonadati</taxon>
        <taxon>Pseudomonadota</taxon>
        <taxon>Gammaproteobacteria</taxon>
        <taxon>Oceanospirillales</taxon>
        <taxon>Halomonadaceae</taxon>
        <taxon>Modicisalibacter</taxon>
    </lineage>
</organism>
<evidence type="ECO:0000256" key="1">
    <source>
        <dbReference type="ARBA" id="ARBA00022729"/>
    </source>
</evidence>
<dbReference type="Gene3D" id="3.90.1170.50">
    <property type="entry name" value="Aldehyde oxidase/xanthine dehydrogenase, a/b hammerhead"/>
    <property type="match status" value="1"/>
</dbReference>
<dbReference type="Pfam" id="PF20256">
    <property type="entry name" value="MoCoBD_2"/>
    <property type="match status" value="2"/>
</dbReference>
<dbReference type="InterPro" id="IPR008274">
    <property type="entry name" value="AldOxase/xan_DH_MoCoBD1"/>
</dbReference>
<dbReference type="InterPro" id="IPR012368">
    <property type="entry name" value="OxRdtase_Mopterin-bd_su_IorB"/>
</dbReference>
<dbReference type="InterPro" id="IPR019546">
    <property type="entry name" value="TAT_signal_bac_arc"/>
</dbReference>
<proteinExistence type="predicted"/>